<name>A0A218XYF5_PUNGR</name>
<reference evidence="4" key="1">
    <citation type="journal article" date="2017" name="Plant J.">
        <title>The pomegranate (Punica granatum L.) genome and the genomics of punicalagin biosynthesis.</title>
        <authorList>
            <person name="Qin G."/>
            <person name="Xu C."/>
            <person name="Ming R."/>
            <person name="Tang H."/>
            <person name="Guyot R."/>
            <person name="Kramer E.M."/>
            <person name="Hu Y."/>
            <person name="Yi X."/>
            <person name="Qi Y."/>
            <person name="Xu X."/>
            <person name="Gao Z."/>
            <person name="Pan H."/>
            <person name="Jian J."/>
            <person name="Tian Y."/>
            <person name="Yue Z."/>
            <person name="Xu Y."/>
        </authorList>
    </citation>
    <scope>NUCLEOTIDE SEQUENCE [LARGE SCALE GENOMIC DNA]</scope>
    <source>
        <strain evidence="4">cv. Dabenzi</strain>
    </source>
</reference>
<dbReference type="SUPFAM" id="SSF53756">
    <property type="entry name" value="UDP-Glycosyltransferase/glycogen phosphorylase"/>
    <property type="match status" value="1"/>
</dbReference>
<organism evidence="3 4">
    <name type="scientific">Punica granatum</name>
    <name type="common">Pomegranate</name>
    <dbReference type="NCBI Taxonomy" id="22663"/>
    <lineage>
        <taxon>Eukaryota</taxon>
        <taxon>Viridiplantae</taxon>
        <taxon>Streptophyta</taxon>
        <taxon>Embryophyta</taxon>
        <taxon>Tracheophyta</taxon>
        <taxon>Spermatophyta</taxon>
        <taxon>Magnoliopsida</taxon>
        <taxon>eudicotyledons</taxon>
        <taxon>Gunneridae</taxon>
        <taxon>Pentapetalae</taxon>
        <taxon>rosids</taxon>
        <taxon>malvids</taxon>
        <taxon>Myrtales</taxon>
        <taxon>Lythraceae</taxon>
        <taxon>Punica</taxon>
    </lineage>
</organism>
<dbReference type="PANTHER" id="PTHR11926">
    <property type="entry name" value="GLUCOSYL/GLUCURONOSYL TRANSFERASES"/>
    <property type="match status" value="1"/>
</dbReference>
<dbReference type="EMBL" id="MTKT01000605">
    <property type="protein sequence ID" value="OWM90004.1"/>
    <property type="molecule type" value="Genomic_DNA"/>
</dbReference>
<evidence type="ECO:0008006" key="5">
    <source>
        <dbReference type="Google" id="ProtNLM"/>
    </source>
</evidence>
<evidence type="ECO:0000313" key="3">
    <source>
        <dbReference type="EMBL" id="OWM90004.1"/>
    </source>
</evidence>
<gene>
    <name evidence="3" type="ORF">CDL15_Pgr026917</name>
</gene>
<dbReference type="GO" id="GO:0080044">
    <property type="term" value="F:quercetin 7-O-glucosyltransferase activity"/>
    <property type="evidence" value="ECO:0007669"/>
    <property type="project" value="TreeGrafter"/>
</dbReference>
<evidence type="ECO:0000256" key="2">
    <source>
        <dbReference type="ARBA" id="ARBA00022676"/>
    </source>
</evidence>
<dbReference type="GO" id="GO:0080043">
    <property type="term" value="F:quercetin 3-O-glucosyltransferase activity"/>
    <property type="evidence" value="ECO:0007669"/>
    <property type="project" value="TreeGrafter"/>
</dbReference>
<dbReference type="AlphaFoldDB" id="A0A218XYF5"/>
<accession>A0A218XYF5</accession>
<evidence type="ECO:0000313" key="4">
    <source>
        <dbReference type="Proteomes" id="UP000197138"/>
    </source>
</evidence>
<proteinExistence type="inferred from homology"/>
<dbReference type="PANTHER" id="PTHR11926:SF1516">
    <property type="entry name" value="GLYCOSYLTRANSFERASE"/>
    <property type="match status" value="1"/>
</dbReference>
<sequence length="186" mass="20462">MASEEFSMKPHALCLPFPAQSHIGAMLKLAKLLHRKGLYITFVNTEFNHRRLLEARGPNFLNDLPAGFRFVTIPDGLPPSEANATQDAVSPCQSVRVVMGAPFCELVGDLNQRADSISGFPPVSVIVADGFMTFTTYPASEMYGIPFVHLYSIAASCWASLQFGGSWAQIVLGFYWALISPITHFY</sequence>
<protein>
    <recommendedName>
        <fullName evidence="5">7-deoxyloganetin glucosyltransferase-like</fullName>
    </recommendedName>
</protein>
<evidence type="ECO:0000256" key="1">
    <source>
        <dbReference type="ARBA" id="ARBA00009995"/>
    </source>
</evidence>
<dbReference type="Proteomes" id="UP000197138">
    <property type="component" value="Unassembled WGS sequence"/>
</dbReference>
<comment type="similarity">
    <text evidence="1">Belongs to the UDP-glycosyltransferase family.</text>
</comment>
<dbReference type="Gene3D" id="3.40.50.2000">
    <property type="entry name" value="Glycogen Phosphorylase B"/>
    <property type="match status" value="1"/>
</dbReference>
<keyword evidence="2" id="KW-0328">Glycosyltransferase</keyword>
<comment type="caution">
    <text evidence="3">The sequence shown here is derived from an EMBL/GenBank/DDBJ whole genome shotgun (WGS) entry which is preliminary data.</text>
</comment>
<keyword evidence="2" id="KW-0808">Transferase</keyword>